<proteinExistence type="predicted"/>
<organism evidence="2 3">
    <name type="scientific">Salix dunnii</name>
    <dbReference type="NCBI Taxonomy" id="1413687"/>
    <lineage>
        <taxon>Eukaryota</taxon>
        <taxon>Viridiplantae</taxon>
        <taxon>Streptophyta</taxon>
        <taxon>Embryophyta</taxon>
        <taxon>Tracheophyta</taxon>
        <taxon>Spermatophyta</taxon>
        <taxon>Magnoliopsida</taxon>
        <taxon>eudicotyledons</taxon>
        <taxon>Gunneridae</taxon>
        <taxon>Pentapetalae</taxon>
        <taxon>rosids</taxon>
        <taxon>fabids</taxon>
        <taxon>Malpighiales</taxon>
        <taxon>Salicaceae</taxon>
        <taxon>Saliceae</taxon>
        <taxon>Salix</taxon>
    </lineage>
</organism>
<protein>
    <submittedName>
        <fullName evidence="2">Uncharacterized protein</fullName>
    </submittedName>
</protein>
<reference evidence="2 3" key="1">
    <citation type="submission" date="2020-10" db="EMBL/GenBank/DDBJ databases">
        <title>Plant Genome Project.</title>
        <authorList>
            <person name="Zhang R.-G."/>
        </authorList>
    </citation>
    <scope>NUCLEOTIDE SEQUENCE [LARGE SCALE GENOMIC DNA]</scope>
    <source>
        <strain evidence="2">FAFU-HL-1</strain>
        <tissue evidence="2">Leaf</tissue>
    </source>
</reference>
<keyword evidence="3" id="KW-1185">Reference proteome</keyword>
<evidence type="ECO:0000313" key="3">
    <source>
        <dbReference type="Proteomes" id="UP000657918"/>
    </source>
</evidence>
<name>A0A835N340_9ROSI</name>
<dbReference type="AlphaFoldDB" id="A0A835N340"/>
<evidence type="ECO:0000256" key="1">
    <source>
        <dbReference type="SAM" id="MobiDB-lite"/>
    </source>
</evidence>
<evidence type="ECO:0000313" key="2">
    <source>
        <dbReference type="EMBL" id="KAF9684951.1"/>
    </source>
</evidence>
<accession>A0A835N340</accession>
<sequence length="99" mass="10767">MAEDDTHPPMSYQLHTSELENSFRSGPYLDRVSGSMHFIPDDVAGNRKGFGAGENGTRYRESGAHGTLSSAGPDISACGSSSRRVLFKNKILFCSRVKN</sequence>
<comment type="caution">
    <text evidence="2">The sequence shown here is derived from an EMBL/GenBank/DDBJ whole genome shotgun (WGS) entry which is preliminary data.</text>
</comment>
<dbReference type="Proteomes" id="UP000657918">
    <property type="component" value="Unassembled WGS sequence"/>
</dbReference>
<gene>
    <name evidence="2" type="ORF">SADUNF_Sadunf03G0003700</name>
</gene>
<dbReference type="OrthoDB" id="10396367at2759"/>
<dbReference type="EMBL" id="JADGMS010000003">
    <property type="protein sequence ID" value="KAF9684951.1"/>
    <property type="molecule type" value="Genomic_DNA"/>
</dbReference>
<feature type="region of interest" description="Disordered" evidence="1">
    <location>
        <begin position="44"/>
        <end position="74"/>
    </location>
</feature>